<dbReference type="PRINTS" id="PR00457">
    <property type="entry name" value="ANPEROXIDASE"/>
</dbReference>
<keyword evidence="4 7" id="KW-0479">Metal-binding</keyword>
<accession>A0A8L7TH14</accession>
<reference evidence="14" key="3">
    <citation type="submission" date="2022-04" db="UniProtKB">
        <authorList>
            <consortium name="WormBaseParasite"/>
        </authorList>
    </citation>
    <scope>IDENTIFICATION</scope>
</reference>
<dbReference type="GO" id="GO:0006979">
    <property type="term" value="P:response to oxidative stress"/>
    <property type="evidence" value="ECO:0007669"/>
    <property type="project" value="InterPro"/>
</dbReference>
<feature type="region of interest" description="Disordered" evidence="9">
    <location>
        <begin position="94"/>
        <end position="146"/>
    </location>
</feature>
<dbReference type="EMBL" id="CAAKNF010000193">
    <property type="protein sequence ID" value="VIO93214.1"/>
    <property type="molecule type" value="Genomic_DNA"/>
</dbReference>
<evidence type="ECO:0000256" key="10">
    <source>
        <dbReference type="SAM" id="SignalP"/>
    </source>
</evidence>
<gene>
    <name evidence="12" type="primary">Bma-skpo-3</name>
    <name evidence="12" type="ORF">BM_BM7973</name>
</gene>
<evidence type="ECO:0000256" key="5">
    <source>
        <dbReference type="ARBA" id="ARBA00022729"/>
    </source>
</evidence>
<dbReference type="Proteomes" id="UP000006672">
    <property type="component" value="Unassembled WGS sequence"/>
</dbReference>
<evidence type="ECO:0000256" key="7">
    <source>
        <dbReference type="PIRSR" id="PIRSR619791-2"/>
    </source>
</evidence>
<protein>
    <recommendedName>
        <fullName evidence="2">peroxidase</fullName>
        <ecNumber evidence="2">1.11.1.7</ecNumber>
    </recommendedName>
</protein>
<dbReference type="InterPro" id="IPR037120">
    <property type="entry name" value="Haem_peroxidase_sf_animal"/>
</dbReference>
<keyword evidence="5 10" id="KW-0732">Signal</keyword>
<evidence type="ECO:0000313" key="13">
    <source>
        <dbReference type="Proteomes" id="UP000006672"/>
    </source>
</evidence>
<name>A0A4E9F8Q7_BRUMA</name>
<evidence type="ECO:0000256" key="6">
    <source>
        <dbReference type="ARBA" id="ARBA00023157"/>
    </source>
</evidence>
<dbReference type="PROSITE" id="PS50292">
    <property type="entry name" value="PEROXIDASE_3"/>
    <property type="match status" value="1"/>
</dbReference>
<dbReference type="Gene3D" id="1.10.640.10">
    <property type="entry name" value="Haem peroxidase domain superfamily, animal type"/>
    <property type="match status" value="1"/>
</dbReference>
<evidence type="ECO:0000256" key="4">
    <source>
        <dbReference type="ARBA" id="ARBA00022723"/>
    </source>
</evidence>
<dbReference type="FunFam" id="1.10.640.10:FF:000007">
    <property type="entry name" value="Peroxidase mlt-7"/>
    <property type="match status" value="1"/>
</dbReference>
<proteinExistence type="predicted"/>
<feature type="compositionally biased region" description="Basic residues" evidence="9">
    <location>
        <begin position="97"/>
        <end position="129"/>
    </location>
</feature>
<dbReference type="WBParaSite" id="Bm7973.1">
    <property type="protein sequence ID" value="Bm7973.1"/>
    <property type="gene ID" value="WBGene00228234"/>
</dbReference>
<dbReference type="CDD" id="cd09823">
    <property type="entry name" value="peroxinectin_like"/>
    <property type="match status" value="1"/>
</dbReference>
<evidence type="ECO:0000313" key="14">
    <source>
        <dbReference type="WBParaSite" id="Bm7973.1"/>
    </source>
</evidence>
<keyword evidence="7" id="KW-0408">Iron</keyword>
<keyword evidence="7" id="KW-0349">Heme</keyword>
<evidence type="ECO:0000259" key="11">
    <source>
        <dbReference type="PROSITE" id="PS51670"/>
    </source>
</evidence>
<feature type="binding site" description="axial binding residue" evidence="7">
    <location>
        <position position="513"/>
    </location>
    <ligand>
        <name>heme b</name>
        <dbReference type="ChEBI" id="CHEBI:60344"/>
    </ligand>
    <ligandPart>
        <name>Fe</name>
        <dbReference type="ChEBI" id="CHEBI:18248"/>
    </ligandPart>
</feature>
<evidence type="ECO:0000256" key="9">
    <source>
        <dbReference type="SAM" id="MobiDB-lite"/>
    </source>
</evidence>
<dbReference type="GO" id="GO:0046872">
    <property type="term" value="F:metal ion binding"/>
    <property type="evidence" value="ECO:0007669"/>
    <property type="project" value="UniProtKB-KW"/>
</dbReference>
<feature type="domain" description="ShKT" evidence="11">
    <location>
        <begin position="39"/>
        <end position="73"/>
    </location>
</feature>
<dbReference type="SMART" id="SM00254">
    <property type="entry name" value="ShKT"/>
    <property type="match status" value="1"/>
</dbReference>
<dbReference type="RefSeq" id="XP_042934141.1">
    <property type="nucleotide sequence ID" value="XM_043078207.1"/>
</dbReference>
<dbReference type="InterPro" id="IPR019791">
    <property type="entry name" value="Haem_peroxidase_animal"/>
</dbReference>
<dbReference type="GeneID" id="6099308"/>
<feature type="disulfide bond" evidence="8">
    <location>
        <begin position="39"/>
        <end position="73"/>
    </location>
</feature>
<dbReference type="SUPFAM" id="SSF48113">
    <property type="entry name" value="Heme-dependent peroxidases"/>
    <property type="match status" value="1"/>
</dbReference>
<dbReference type="InterPro" id="IPR010255">
    <property type="entry name" value="Haem_peroxidase_sf"/>
</dbReference>
<dbReference type="AlphaFoldDB" id="A0A4E9F8Q7"/>
<sequence length="741" mass="84729">MVIYYSTSAILALLFILFQGVSGDDNNPITRRFKCRDGCCDEHEWCRFWASAGECTANKGWMSDNCQLACNTCHKKASRRSLRNNQQRRLSTIATRNSHRSNKNKKIKRKRLRKNKQKRPLKNHHHRPSNHSTVTLRSHTHKTTTTRRLTVLDRCKQIQANPSNAAEILLRERLIFSVEDLSGRRALTQEEVVRSNMAFSCVPRLDEAECQRSLCYNLYYRTMDGTCNNLFRPLRGAAFRPYNRLLLPEYDDKLSEPVVSRLILSSRKSVQHGEYNALLMQWGQYLIHEMAKTTLVPSAKCNICQNIRGRCMAVPILPKDPNKTFKSNRCIRVSRSSAICGSGKQKPRQQLNENTNFIDGSPIYGSSVGDLHKFREGKTGFLKTVFFNGFRLLPFDTRTCRNAASCSAIFIAGDSRINLFIGLSSYHIILTREHNRLVNGLRKLNPHWNGDRLFMEARKIVGAEVQAITYREFLPAILGNAFATTVGHYRGYNQNVDPTLVNEFNSAAFRFGHGMIQEIYLRLDQHFHNTSLGSFSFVEGTLHTDRLIFGGGIDPILRGMMILPVKRPQRLTRSITENMFGNTDLGTINIQRGRDHGLPSYTRFRQFCGLSRATTFNDFSREIMNPKIRAKLKQVYGTPDKVDLFVGGLLEDPVQRGFVGPTFACIIGPQFQRTRDGDRFYYENPGIFTRAQLTEIRKSSFSRLLCDNGDNISKVPREAFRIGQMISCGQISQIDLSKWKE</sequence>
<evidence type="ECO:0000256" key="2">
    <source>
        <dbReference type="ARBA" id="ARBA00012313"/>
    </source>
</evidence>
<reference evidence="13" key="1">
    <citation type="journal article" date="2007" name="Science">
        <title>Draft genome of the filarial nematode parasite Brugia malayi.</title>
        <authorList>
            <person name="Ghedin E."/>
            <person name="Wang S."/>
            <person name="Spiro D."/>
            <person name="Caler E."/>
            <person name="Zhao Q."/>
            <person name="Crabtree J."/>
            <person name="Allen J.E."/>
            <person name="Delcher A.L."/>
            <person name="Guiliano D.B."/>
            <person name="Miranda-Saavedra D."/>
            <person name="Angiuoli S.V."/>
            <person name="Creasy T."/>
            <person name="Amedeo P."/>
            <person name="Haas B."/>
            <person name="El-Sayed N.M."/>
            <person name="Wortman J.R."/>
            <person name="Feldblyum T."/>
            <person name="Tallon L."/>
            <person name="Schatz M."/>
            <person name="Shumway M."/>
            <person name="Koo H."/>
            <person name="Salzberg S.L."/>
            <person name="Schobel S."/>
            <person name="Pertea M."/>
            <person name="Pop M."/>
            <person name="White O."/>
            <person name="Barton G.J."/>
            <person name="Carlow C.K."/>
            <person name="Crawford M.J."/>
            <person name="Daub J."/>
            <person name="Dimmic M.W."/>
            <person name="Estes C.F."/>
            <person name="Foster J.M."/>
            <person name="Ganatra M."/>
            <person name="Gregory W.F."/>
            <person name="Johnson N.M."/>
            <person name="Jin J."/>
            <person name="Komuniecki R."/>
            <person name="Korf I."/>
            <person name="Kumar S."/>
            <person name="Laney S."/>
            <person name="Li B.W."/>
            <person name="Li W."/>
            <person name="Lindblom T.H."/>
            <person name="Lustigman S."/>
            <person name="Ma D."/>
            <person name="Maina C.V."/>
            <person name="Martin D.M."/>
            <person name="McCarter J.P."/>
            <person name="McReynolds L."/>
            <person name="Mitreva M."/>
            <person name="Nutman T.B."/>
            <person name="Parkinson J."/>
            <person name="Peregrin-Alvarez J.M."/>
            <person name="Poole C."/>
            <person name="Ren Q."/>
            <person name="Saunders L."/>
            <person name="Sluder A.E."/>
            <person name="Smith K."/>
            <person name="Stanke M."/>
            <person name="Unnasch T.R."/>
            <person name="Ware J."/>
            <person name="Wei A.D."/>
            <person name="Weil G."/>
            <person name="Williams D.J."/>
            <person name="Zhang Y."/>
            <person name="Williams S.A."/>
            <person name="Fraser-Liggett C."/>
            <person name="Slatko B."/>
            <person name="Blaxter M.L."/>
            <person name="Scott A.L."/>
        </authorList>
    </citation>
    <scope>NUCLEOTIDE SEQUENCE</scope>
    <source>
        <strain evidence="13">FR3</strain>
    </source>
</reference>
<accession>A0A4E9F8Q7</accession>
<dbReference type="EC" id="1.11.1.7" evidence="2"/>
<dbReference type="GO" id="GO:0140825">
    <property type="term" value="F:lactoperoxidase activity"/>
    <property type="evidence" value="ECO:0007669"/>
    <property type="project" value="UniProtKB-EC"/>
</dbReference>
<dbReference type="CTD" id="6099308"/>
<dbReference type="Pfam" id="PF01549">
    <property type="entry name" value="ShK"/>
    <property type="match status" value="1"/>
</dbReference>
<evidence type="ECO:0000313" key="12">
    <source>
        <dbReference type="EMBL" id="VIO93214.1"/>
    </source>
</evidence>
<dbReference type="OrthoDB" id="823504at2759"/>
<organism evidence="12">
    <name type="scientific">Brugia malayi</name>
    <name type="common">Filarial nematode worm</name>
    <dbReference type="NCBI Taxonomy" id="6279"/>
    <lineage>
        <taxon>Eukaryota</taxon>
        <taxon>Metazoa</taxon>
        <taxon>Ecdysozoa</taxon>
        <taxon>Nematoda</taxon>
        <taxon>Chromadorea</taxon>
        <taxon>Rhabditida</taxon>
        <taxon>Spirurina</taxon>
        <taxon>Spiruromorpha</taxon>
        <taxon>Filarioidea</taxon>
        <taxon>Onchocercidae</taxon>
        <taxon>Brugia</taxon>
    </lineage>
</organism>
<feature type="chain" id="PRO_5023815433" description="peroxidase" evidence="10">
    <location>
        <begin position="24"/>
        <end position="741"/>
    </location>
</feature>
<comment type="caution">
    <text evidence="8">Lacks conserved residue(s) required for the propagation of feature annotation.</text>
</comment>
<comment type="catalytic activity">
    <reaction evidence="1">
        <text>2 a phenolic donor + H2O2 = 2 a phenolic radical donor + 2 H2O</text>
        <dbReference type="Rhea" id="RHEA:56136"/>
        <dbReference type="ChEBI" id="CHEBI:15377"/>
        <dbReference type="ChEBI" id="CHEBI:16240"/>
        <dbReference type="ChEBI" id="CHEBI:139520"/>
        <dbReference type="ChEBI" id="CHEBI:139521"/>
        <dbReference type="EC" id="1.11.1.7"/>
    </reaction>
</comment>
<evidence type="ECO:0000256" key="1">
    <source>
        <dbReference type="ARBA" id="ARBA00000189"/>
    </source>
</evidence>
<evidence type="ECO:0000256" key="3">
    <source>
        <dbReference type="ARBA" id="ARBA00022559"/>
    </source>
</evidence>
<dbReference type="PANTHER" id="PTHR11475:SF85">
    <property type="entry name" value="SHKT DOMAIN-CONTAINING PROTEIN"/>
    <property type="match status" value="1"/>
</dbReference>
<keyword evidence="3 12" id="KW-0560">Oxidoreductase</keyword>
<dbReference type="KEGG" id="bmy:BM_BM7973"/>
<dbReference type="PANTHER" id="PTHR11475">
    <property type="entry name" value="OXIDASE/PEROXIDASE"/>
    <property type="match status" value="1"/>
</dbReference>
<keyword evidence="13" id="KW-1185">Reference proteome</keyword>
<dbReference type="GO" id="GO:0020037">
    <property type="term" value="F:heme binding"/>
    <property type="evidence" value="ECO:0007669"/>
    <property type="project" value="InterPro"/>
</dbReference>
<keyword evidence="6 8" id="KW-1015">Disulfide bond</keyword>
<dbReference type="InterPro" id="IPR003582">
    <property type="entry name" value="ShKT_dom"/>
</dbReference>
<reference evidence="12" key="2">
    <citation type="submission" date="2019-04" db="EMBL/GenBank/DDBJ databases">
        <authorList>
            <person name="Howe K."/>
            <person name="Paulini M."/>
            <person name="Williams G."/>
        </authorList>
    </citation>
    <scope>NUCLEOTIDE SEQUENCE [LARGE SCALE GENOMIC DNA]</scope>
    <source>
        <strain evidence="12">FR3</strain>
    </source>
</reference>
<dbReference type="GO" id="GO:0005615">
    <property type="term" value="C:extracellular space"/>
    <property type="evidence" value="ECO:0007669"/>
    <property type="project" value="TreeGrafter"/>
</dbReference>
<dbReference type="Pfam" id="PF03098">
    <property type="entry name" value="An_peroxidase"/>
    <property type="match status" value="1"/>
</dbReference>
<keyword evidence="3 12" id="KW-0575">Peroxidase</keyword>
<evidence type="ECO:0000256" key="8">
    <source>
        <dbReference type="PROSITE-ProRule" id="PRU01005"/>
    </source>
</evidence>
<dbReference type="PROSITE" id="PS51670">
    <property type="entry name" value="SHKT"/>
    <property type="match status" value="1"/>
</dbReference>
<feature type="signal peptide" evidence="10">
    <location>
        <begin position="1"/>
        <end position="23"/>
    </location>
</feature>